<dbReference type="SUPFAM" id="SSF57850">
    <property type="entry name" value="RING/U-box"/>
    <property type="match status" value="1"/>
</dbReference>
<organism evidence="1 2">
    <name type="scientific">Funneliformis geosporum</name>
    <dbReference type="NCBI Taxonomy" id="1117311"/>
    <lineage>
        <taxon>Eukaryota</taxon>
        <taxon>Fungi</taxon>
        <taxon>Fungi incertae sedis</taxon>
        <taxon>Mucoromycota</taxon>
        <taxon>Glomeromycotina</taxon>
        <taxon>Glomeromycetes</taxon>
        <taxon>Glomerales</taxon>
        <taxon>Glomeraceae</taxon>
        <taxon>Funneliformis</taxon>
    </lineage>
</organism>
<gene>
    <name evidence="1" type="ORF">FWILDA_LOCUS15426</name>
</gene>
<comment type="caution">
    <text evidence="1">The sequence shown here is derived from an EMBL/GenBank/DDBJ whole genome shotgun (WGS) entry which is preliminary data.</text>
</comment>
<reference evidence="1" key="1">
    <citation type="submission" date="2022-08" db="EMBL/GenBank/DDBJ databases">
        <authorList>
            <person name="Kallberg Y."/>
            <person name="Tangrot J."/>
            <person name="Rosling A."/>
        </authorList>
    </citation>
    <scope>NUCLEOTIDE SEQUENCE</scope>
    <source>
        <strain evidence="1">Wild A</strain>
    </source>
</reference>
<dbReference type="Proteomes" id="UP001153678">
    <property type="component" value="Unassembled WGS sequence"/>
</dbReference>
<protein>
    <submittedName>
        <fullName evidence="1">1369_t:CDS:1</fullName>
    </submittedName>
</protein>
<evidence type="ECO:0000313" key="1">
    <source>
        <dbReference type="EMBL" id="CAI2192139.1"/>
    </source>
</evidence>
<name>A0A9W4X3C9_9GLOM</name>
<dbReference type="EMBL" id="CAMKVN010008051">
    <property type="protein sequence ID" value="CAI2192139.1"/>
    <property type="molecule type" value="Genomic_DNA"/>
</dbReference>
<keyword evidence="2" id="KW-1185">Reference proteome</keyword>
<evidence type="ECO:0000313" key="2">
    <source>
        <dbReference type="Proteomes" id="UP001153678"/>
    </source>
</evidence>
<accession>A0A9W4X3C9</accession>
<dbReference type="AlphaFoldDB" id="A0A9W4X3C9"/>
<sequence length="150" mass="16903">MKYVDSWRLCDCDDLKNSECKKIINDIEVAVNNLYAKDIVFADLRNSNILVIKDDDEKYSKYSIKEFTLASCGHIFYQKCLEKHLVNGEAICLNKECNKVIGTFLSLGLEKNKDKEIGLQESTRSSADETNTTTTDLTNSIATTATMANK</sequence>
<dbReference type="OrthoDB" id="2404559at2759"/>
<proteinExistence type="predicted"/>